<proteinExistence type="predicted"/>
<sequence>MDVNSFVPGTRIEFIAVLATMGLYGITCMQTFLYFVRYQGRDHWSLPLLVAYLWAMDTTHQIITNRGFWVLISRVHDPFILSREYLWAGLFTSLVTLPTQVFFVMRIWNFSNKHWLAPLVFLPCSLFQLAGYIAFLVICLNGGPTAHIIFVIEKLPMAFWGVQAAEDVLISLTLIYLLWTRRVSNGFKSTDRLLYRLTMFVINTGVWTALCALFTIITLAAYPNVQIYVSLNFVVCPLYCNTLLANLNARRYIRGGDFNDPTRSTLQTMTFAPAVPSRLELSGGRRNQTSRTEVHELSIPSFAKNSSLKSTDTTMEIGKDPEI</sequence>
<keyword evidence="1" id="KW-0812">Transmembrane</keyword>
<name>A0A4Q9MM64_9APHY</name>
<accession>A0A4Q9MM64</accession>
<feature type="transmembrane region" description="Helical" evidence="1">
    <location>
        <begin position="85"/>
        <end position="108"/>
    </location>
</feature>
<keyword evidence="1" id="KW-0472">Membrane</keyword>
<evidence type="ECO:0000259" key="2">
    <source>
        <dbReference type="Pfam" id="PF20152"/>
    </source>
</evidence>
<dbReference type="Proteomes" id="UP000292957">
    <property type="component" value="Unassembled WGS sequence"/>
</dbReference>
<organism evidence="3">
    <name type="scientific">Dichomitus squalens</name>
    <dbReference type="NCBI Taxonomy" id="114155"/>
    <lineage>
        <taxon>Eukaryota</taxon>
        <taxon>Fungi</taxon>
        <taxon>Dikarya</taxon>
        <taxon>Basidiomycota</taxon>
        <taxon>Agaricomycotina</taxon>
        <taxon>Agaricomycetes</taxon>
        <taxon>Polyporales</taxon>
        <taxon>Polyporaceae</taxon>
        <taxon>Dichomitus</taxon>
    </lineage>
</organism>
<feature type="transmembrane region" description="Helical" evidence="1">
    <location>
        <begin position="12"/>
        <end position="36"/>
    </location>
</feature>
<dbReference type="InterPro" id="IPR045339">
    <property type="entry name" value="DUF6534"/>
</dbReference>
<gene>
    <name evidence="3" type="ORF">BD311DRAFT_694323</name>
</gene>
<evidence type="ECO:0000256" key="1">
    <source>
        <dbReference type="SAM" id="Phobius"/>
    </source>
</evidence>
<keyword evidence="1" id="KW-1133">Transmembrane helix</keyword>
<dbReference type="PANTHER" id="PTHR40465">
    <property type="entry name" value="CHROMOSOME 1, WHOLE GENOME SHOTGUN SEQUENCE"/>
    <property type="match status" value="1"/>
</dbReference>
<dbReference type="EMBL" id="ML143419">
    <property type="protein sequence ID" value="TBU28740.1"/>
    <property type="molecule type" value="Genomic_DNA"/>
</dbReference>
<dbReference type="PANTHER" id="PTHR40465:SF1">
    <property type="entry name" value="DUF6534 DOMAIN-CONTAINING PROTEIN"/>
    <property type="match status" value="1"/>
</dbReference>
<dbReference type="OrthoDB" id="3063206at2759"/>
<feature type="transmembrane region" description="Helical" evidence="1">
    <location>
        <begin position="158"/>
        <end position="179"/>
    </location>
</feature>
<feature type="domain" description="DUF6534" evidence="2">
    <location>
        <begin position="164"/>
        <end position="252"/>
    </location>
</feature>
<dbReference type="Pfam" id="PF20152">
    <property type="entry name" value="DUF6534"/>
    <property type="match status" value="1"/>
</dbReference>
<evidence type="ECO:0000313" key="3">
    <source>
        <dbReference type="EMBL" id="TBU28740.1"/>
    </source>
</evidence>
<reference evidence="3" key="1">
    <citation type="submission" date="2019-01" db="EMBL/GenBank/DDBJ databases">
        <title>Draft genome sequences of three monokaryotic isolates of the white-rot basidiomycete fungus Dichomitus squalens.</title>
        <authorList>
            <consortium name="DOE Joint Genome Institute"/>
            <person name="Lopez S.C."/>
            <person name="Andreopoulos B."/>
            <person name="Pangilinan J."/>
            <person name="Lipzen A."/>
            <person name="Riley R."/>
            <person name="Ahrendt S."/>
            <person name="Ng V."/>
            <person name="Barry K."/>
            <person name="Daum C."/>
            <person name="Grigoriev I.V."/>
            <person name="Hilden K.S."/>
            <person name="Makela M.R."/>
            <person name="de Vries R.P."/>
        </authorList>
    </citation>
    <scope>NUCLEOTIDE SEQUENCE [LARGE SCALE GENOMIC DNA]</scope>
    <source>
        <strain evidence="3">OM18370.1</strain>
    </source>
</reference>
<protein>
    <recommendedName>
        <fullName evidence="2">DUF6534 domain-containing protein</fullName>
    </recommendedName>
</protein>
<feature type="transmembrane region" description="Helical" evidence="1">
    <location>
        <begin position="227"/>
        <end position="247"/>
    </location>
</feature>
<feature type="transmembrane region" description="Helical" evidence="1">
    <location>
        <begin position="115"/>
        <end position="138"/>
    </location>
</feature>
<dbReference type="AlphaFoldDB" id="A0A4Q9MM64"/>
<feature type="transmembrane region" description="Helical" evidence="1">
    <location>
        <begin position="200"/>
        <end position="221"/>
    </location>
</feature>